<dbReference type="Proteomes" id="UP000628463">
    <property type="component" value="Unassembled WGS sequence"/>
</dbReference>
<evidence type="ECO:0000256" key="5">
    <source>
        <dbReference type="ARBA" id="ARBA00023136"/>
    </source>
</evidence>
<feature type="transmembrane region" description="Helical" evidence="6">
    <location>
        <begin position="192"/>
        <end position="213"/>
    </location>
</feature>
<evidence type="ECO:0000256" key="2">
    <source>
        <dbReference type="ARBA" id="ARBA00022475"/>
    </source>
</evidence>
<reference evidence="8 9" key="1">
    <citation type="submission" date="2020-08" db="EMBL/GenBank/DDBJ databases">
        <title>Genome public.</title>
        <authorList>
            <person name="Liu C."/>
            <person name="Sun Q."/>
        </authorList>
    </citation>
    <scope>NUCLEOTIDE SEQUENCE [LARGE SCALE GENOMIC DNA]</scope>
    <source>
        <strain evidence="8 9">NSJ-43</strain>
    </source>
</reference>
<evidence type="ECO:0000256" key="1">
    <source>
        <dbReference type="ARBA" id="ARBA00004651"/>
    </source>
</evidence>
<protein>
    <recommendedName>
        <fullName evidence="6">TVP38/TMEM64 family membrane protein</fullName>
    </recommendedName>
</protein>
<comment type="subcellular location">
    <subcellularLocation>
        <location evidence="1 6">Cell membrane</location>
        <topology evidence="1 6">Multi-pass membrane protein</topology>
    </subcellularLocation>
</comment>
<dbReference type="PANTHER" id="PTHR12677">
    <property type="entry name" value="GOLGI APPARATUS MEMBRANE PROTEIN TVP38-RELATED"/>
    <property type="match status" value="1"/>
</dbReference>
<comment type="similarity">
    <text evidence="6">Belongs to the TVP38/TMEM64 family.</text>
</comment>
<evidence type="ECO:0000313" key="8">
    <source>
        <dbReference type="EMBL" id="MBC5679956.1"/>
    </source>
</evidence>
<keyword evidence="2 6" id="KW-1003">Cell membrane</keyword>
<feature type="domain" description="VTT" evidence="7">
    <location>
        <begin position="64"/>
        <end position="182"/>
    </location>
</feature>
<keyword evidence="3 6" id="KW-0812">Transmembrane</keyword>
<dbReference type="EMBL" id="JACOPD010000002">
    <property type="protein sequence ID" value="MBC5679956.1"/>
    <property type="molecule type" value="Genomic_DNA"/>
</dbReference>
<feature type="transmembrane region" description="Helical" evidence="6">
    <location>
        <begin position="159"/>
        <end position="180"/>
    </location>
</feature>
<feature type="transmembrane region" description="Helical" evidence="6">
    <location>
        <begin position="44"/>
        <end position="73"/>
    </location>
</feature>
<sequence length="221" mass="23993">MKKLRKIIPVIAICIIGIMLTVIVKKSGHPLTVDTIIEYTPDNTLLAIVVMLTFFALKSLTVVLPLSVLYFACGMMFSPFSALLVSTAGLAVTITIPYLIGKYAGKQTVKSICEKYPKAAQVAVYQQKNNFFACFITRIVGFLPGDIVSLYFGACDAPYAEYLAAGIAGSMLSIVTTTLLGEKINNPFSVEFLIILLCRVAVSAVAVVINHVINYKKIKNV</sequence>
<dbReference type="InterPro" id="IPR032816">
    <property type="entry name" value="VTT_dom"/>
</dbReference>
<proteinExistence type="inferred from homology"/>
<evidence type="ECO:0000259" key="7">
    <source>
        <dbReference type="Pfam" id="PF09335"/>
    </source>
</evidence>
<dbReference type="InterPro" id="IPR015414">
    <property type="entry name" value="TMEM64"/>
</dbReference>
<evidence type="ECO:0000256" key="6">
    <source>
        <dbReference type="RuleBase" id="RU366058"/>
    </source>
</evidence>
<organism evidence="8 9">
    <name type="scientific">Lachnospira hominis</name>
    <name type="common">ex Liu et al. 2021</name>
    <dbReference type="NCBI Taxonomy" id="2763051"/>
    <lineage>
        <taxon>Bacteria</taxon>
        <taxon>Bacillati</taxon>
        <taxon>Bacillota</taxon>
        <taxon>Clostridia</taxon>
        <taxon>Lachnospirales</taxon>
        <taxon>Lachnospiraceae</taxon>
        <taxon>Lachnospira</taxon>
    </lineage>
</organism>
<gene>
    <name evidence="8" type="ORF">H8S01_03135</name>
</gene>
<keyword evidence="4 6" id="KW-1133">Transmembrane helix</keyword>
<dbReference type="Pfam" id="PF09335">
    <property type="entry name" value="VTT_dom"/>
    <property type="match status" value="1"/>
</dbReference>
<name>A0ABR7FZM4_9FIRM</name>
<dbReference type="RefSeq" id="WP_186836151.1">
    <property type="nucleotide sequence ID" value="NZ_JACOPD010000002.1"/>
</dbReference>
<keyword evidence="9" id="KW-1185">Reference proteome</keyword>
<feature type="transmembrane region" description="Helical" evidence="6">
    <location>
        <begin position="7"/>
        <end position="24"/>
    </location>
</feature>
<keyword evidence="5 6" id="KW-0472">Membrane</keyword>
<comment type="caution">
    <text evidence="8">The sequence shown here is derived from an EMBL/GenBank/DDBJ whole genome shotgun (WGS) entry which is preliminary data.</text>
</comment>
<evidence type="ECO:0000313" key="9">
    <source>
        <dbReference type="Proteomes" id="UP000628463"/>
    </source>
</evidence>
<accession>A0ABR7FZM4</accession>
<dbReference type="PANTHER" id="PTHR12677:SF49">
    <property type="entry name" value="TVP38_TMEM64 FAMILY MEMBRANE PROTEIN"/>
    <property type="match status" value="1"/>
</dbReference>
<feature type="transmembrane region" description="Helical" evidence="6">
    <location>
        <begin position="80"/>
        <end position="100"/>
    </location>
</feature>
<evidence type="ECO:0000256" key="3">
    <source>
        <dbReference type="ARBA" id="ARBA00022692"/>
    </source>
</evidence>
<evidence type="ECO:0000256" key="4">
    <source>
        <dbReference type="ARBA" id="ARBA00022989"/>
    </source>
</evidence>
<feature type="transmembrane region" description="Helical" evidence="6">
    <location>
        <begin position="130"/>
        <end position="152"/>
    </location>
</feature>